<accession>A0AAE0CAT4</accession>
<protein>
    <submittedName>
        <fullName evidence="2">Uncharacterized protein</fullName>
    </submittedName>
</protein>
<dbReference type="EMBL" id="LGRX02026455">
    <property type="protein sequence ID" value="KAK3250849.1"/>
    <property type="molecule type" value="Genomic_DNA"/>
</dbReference>
<evidence type="ECO:0000313" key="3">
    <source>
        <dbReference type="Proteomes" id="UP001190700"/>
    </source>
</evidence>
<feature type="region of interest" description="Disordered" evidence="1">
    <location>
        <begin position="1"/>
        <end position="58"/>
    </location>
</feature>
<proteinExistence type="predicted"/>
<feature type="compositionally biased region" description="Basic and acidic residues" evidence="1">
    <location>
        <begin position="1"/>
        <end position="12"/>
    </location>
</feature>
<keyword evidence="3" id="KW-1185">Reference proteome</keyword>
<feature type="compositionally biased region" description="Basic and acidic residues" evidence="1">
    <location>
        <begin position="40"/>
        <end position="58"/>
    </location>
</feature>
<gene>
    <name evidence="2" type="ORF">CYMTET_39801</name>
</gene>
<evidence type="ECO:0000313" key="2">
    <source>
        <dbReference type="EMBL" id="KAK3250849.1"/>
    </source>
</evidence>
<sequence length="226" mass="25120">MASGEKTNRSKASDGVAEAAQEPVVEFVTDDEPIAPAPPKVEEHSESSHQKKNCLSEDSSRPVLHLEKIILHLRDVKEKNDKRIEEDESAIRKITETVEETKPKLEALKLVLDLKERKRAAIIQQLKEQCEMAAKASGEAGALINSLKSKSRSLAKNHAATKMIVDKGFNARDSVKSLREGKTQAIKTTLATGKYDAQTSSIHDRTYKFERPNFHQTLPIRPSATL</sequence>
<reference evidence="2 3" key="1">
    <citation type="journal article" date="2015" name="Genome Biol. Evol.">
        <title>Comparative Genomics of a Bacterivorous Green Alga Reveals Evolutionary Causalities and Consequences of Phago-Mixotrophic Mode of Nutrition.</title>
        <authorList>
            <person name="Burns J.A."/>
            <person name="Paasch A."/>
            <person name="Narechania A."/>
            <person name="Kim E."/>
        </authorList>
    </citation>
    <scope>NUCLEOTIDE SEQUENCE [LARGE SCALE GENOMIC DNA]</scope>
    <source>
        <strain evidence="2 3">PLY_AMNH</strain>
    </source>
</reference>
<evidence type="ECO:0000256" key="1">
    <source>
        <dbReference type="SAM" id="MobiDB-lite"/>
    </source>
</evidence>
<comment type="caution">
    <text evidence="2">The sequence shown here is derived from an EMBL/GenBank/DDBJ whole genome shotgun (WGS) entry which is preliminary data.</text>
</comment>
<name>A0AAE0CAT4_9CHLO</name>
<organism evidence="2 3">
    <name type="scientific">Cymbomonas tetramitiformis</name>
    <dbReference type="NCBI Taxonomy" id="36881"/>
    <lineage>
        <taxon>Eukaryota</taxon>
        <taxon>Viridiplantae</taxon>
        <taxon>Chlorophyta</taxon>
        <taxon>Pyramimonadophyceae</taxon>
        <taxon>Pyramimonadales</taxon>
        <taxon>Pyramimonadaceae</taxon>
        <taxon>Cymbomonas</taxon>
    </lineage>
</organism>
<dbReference type="Proteomes" id="UP001190700">
    <property type="component" value="Unassembled WGS sequence"/>
</dbReference>
<dbReference type="AlphaFoldDB" id="A0AAE0CAT4"/>